<dbReference type="PANTHER" id="PTHR42852:SF13">
    <property type="entry name" value="PROTEIN DIPZ"/>
    <property type="match status" value="1"/>
</dbReference>
<dbReference type="Proteomes" id="UP000604381">
    <property type="component" value="Unassembled WGS sequence"/>
</dbReference>
<dbReference type="InterPro" id="IPR050553">
    <property type="entry name" value="Thioredoxin_ResA/DsbE_sf"/>
</dbReference>
<dbReference type="GO" id="GO:0017004">
    <property type="term" value="P:cytochrome complex assembly"/>
    <property type="evidence" value="ECO:0007669"/>
    <property type="project" value="UniProtKB-KW"/>
</dbReference>
<dbReference type="EMBL" id="JADHEI010000028">
    <property type="protein sequence ID" value="MBF2734819.1"/>
    <property type="molecule type" value="Genomic_DNA"/>
</dbReference>
<keyword evidence="2" id="KW-0201">Cytochrome c-type biogenesis</keyword>
<dbReference type="SUPFAM" id="SSF52833">
    <property type="entry name" value="Thioredoxin-like"/>
    <property type="match status" value="1"/>
</dbReference>
<dbReference type="Gene3D" id="3.40.30.10">
    <property type="entry name" value="Glutaredoxin"/>
    <property type="match status" value="1"/>
</dbReference>
<evidence type="ECO:0000313" key="5">
    <source>
        <dbReference type="EMBL" id="MBF2734819.1"/>
    </source>
</evidence>
<dbReference type="PROSITE" id="PS51352">
    <property type="entry name" value="THIOREDOXIN_2"/>
    <property type="match status" value="1"/>
</dbReference>
<dbReference type="InterPro" id="IPR017937">
    <property type="entry name" value="Thioredoxin_CS"/>
</dbReference>
<evidence type="ECO:0000259" key="4">
    <source>
        <dbReference type="PROSITE" id="PS51352"/>
    </source>
</evidence>
<dbReference type="GO" id="GO:0030313">
    <property type="term" value="C:cell envelope"/>
    <property type="evidence" value="ECO:0007669"/>
    <property type="project" value="UniProtKB-SubCell"/>
</dbReference>
<reference evidence="5" key="1">
    <citation type="submission" date="2020-10" db="EMBL/GenBank/DDBJ databases">
        <title>An improved Amphimedon queenslandica hologenome assembly reveals how three proteobacterial symbionts can extend the metabolic phenotypic of their marine sponge host.</title>
        <authorList>
            <person name="Degnan B."/>
            <person name="Degnan S."/>
            <person name="Xiang X."/>
        </authorList>
    </citation>
    <scope>NUCLEOTIDE SEQUENCE</scope>
    <source>
        <strain evidence="5">AqS2</strain>
    </source>
</reference>
<accession>A0A930UDZ0</accession>
<protein>
    <submittedName>
        <fullName evidence="5">TlpA family protein disulfide reductase</fullName>
    </submittedName>
</protein>
<name>A0A930UDZ0_9GAMM</name>
<dbReference type="CDD" id="cd02966">
    <property type="entry name" value="TlpA_like_family"/>
    <property type="match status" value="1"/>
</dbReference>
<dbReference type="GO" id="GO:0015036">
    <property type="term" value="F:disulfide oxidoreductase activity"/>
    <property type="evidence" value="ECO:0007669"/>
    <property type="project" value="UniProtKB-ARBA"/>
</dbReference>
<sequence length="189" mass="19520">MPRAFIGLALLALALIAFVMGLAYYVAGGAEAPAARVQADLRAEVARAGLTPLRAEDGAPVDFAALQGLRLVNFWAAWCPPCVRELPLLDAAAARCGPGSVAGLVLDELAEAQQLEESLGLDFPSYVVGLEGVALAERLGNPTGAMPYTVMLDEQGRVAASKLGPFANEEEVVGFIAANSAISCTPLPA</sequence>
<dbReference type="PANTHER" id="PTHR42852">
    <property type="entry name" value="THIOL:DISULFIDE INTERCHANGE PROTEIN DSBE"/>
    <property type="match status" value="1"/>
</dbReference>
<organism evidence="5 6">
    <name type="scientific">Candidatus Amphirhobacter heronislandensis</name>
    <dbReference type="NCBI Taxonomy" id="1732024"/>
    <lineage>
        <taxon>Bacteria</taxon>
        <taxon>Pseudomonadati</taxon>
        <taxon>Pseudomonadota</taxon>
        <taxon>Gammaproteobacteria</taxon>
        <taxon>Candidatus Tethybacterales</taxon>
        <taxon>Candidatus Tethybacteraceae</taxon>
        <taxon>Candidatus Amphirhobacter</taxon>
    </lineage>
</organism>
<dbReference type="InterPro" id="IPR013740">
    <property type="entry name" value="Redoxin"/>
</dbReference>
<keyword evidence="6" id="KW-1185">Reference proteome</keyword>
<dbReference type="Pfam" id="PF08534">
    <property type="entry name" value="Redoxin"/>
    <property type="match status" value="1"/>
</dbReference>
<keyword evidence="3" id="KW-0676">Redox-active center</keyword>
<evidence type="ECO:0000256" key="3">
    <source>
        <dbReference type="ARBA" id="ARBA00023284"/>
    </source>
</evidence>
<proteinExistence type="predicted"/>
<feature type="domain" description="Thioredoxin" evidence="4">
    <location>
        <begin position="26"/>
        <end position="181"/>
    </location>
</feature>
<evidence type="ECO:0000313" key="6">
    <source>
        <dbReference type="Proteomes" id="UP000604381"/>
    </source>
</evidence>
<gene>
    <name evidence="5" type="ORF">ISN26_01820</name>
</gene>
<comment type="caution">
    <text evidence="5">The sequence shown here is derived from an EMBL/GenBank/DDBJ whole genome shotgun (WGS) entry which is preliminary data.</text>
</comment>
<dbReference type="AlphaFoldDB" id="A0A930UDZ0"/>
<dbReference type="PROSITE" id="PS00194">
    <property type="entry name" value="THIOREDOXIN_1"/>
    <property type="match status" value="1"/>
</dbReference>
<dbReference type="InterPro" id="IPR013766">
    <property type="entry name" value="Thioredoxin_domain"/>
</dbReference>
<comment type="subcellular location">
    <subcellularLocation>
        <location evidence="1">Cell envelope</location>
    </subcellularLocation>
</comment>
<dbReference type="InterPro" id="IPR036249">
    <property type="entry name" value="Thioredoxin-like_sf"/>
</dbReference>
<evidence type="ECO:0000256" key="2">
    <source>
        <dbReference type="ARBA" id="ARBA00022748"/>
    </source>
</evidence>
<evidence type="ECO:0000256" key="1">
    <source>
        <dbReference type="ARBA" id="ARBA00004196"/>
    </source>
</evidence>